<dbReference type="GO" id="GO:1990063">
    <property type="term" value="C:Bam protein complex"/>
    <property type="evidence" value="ECO:0007669"/>
    <property type="project" value="TreeGrafter"/>
</dbReference>
<keyword evidence="4" id="KW-0998">Cell outer membrane</keyword>
<evidence type="ECO:0000313" key="8">
    <source>
        <dbReference type="EMBL" id="OIQ76506.1"/>
    </source>
</evidence>
<dbReference type="InterPro" id="IPR011990">
    <property type="entry name" value="TPR-like_helical_dom_sf"/>
</dbReference>
<evidence type="ECO:0000256" key="3">
    <source>
        <dbReference type="ARBA" id="ARBA00023139"/>
    </source>
</evidence>
<protein>
    <submittedName>
        <fullName evidence="8">Outer membrane protein assembly factor BamD</fullName>
    </submittedName>
</protein>
<feature type="region of interest" description="Disordered" evidence="6">
    <location>
        <begin position="59"/>
        <end position="95"/>
    </location>
</feature>
<dbReference type="InterPro" id="IPR017689">
    <property type="entry name" value="BamD"/>
</dbReference>
<gene>
    <name evidence="8" type="primary">bamD_26</name>
    <name evidence="8" type="ORF">GALL_418100</name>
</gene>
<dbReference type="AlphaFoldDB" id="A0A1J5PZL3"/>
<organism evidence="8">
    <name type="scientific">mine drainage metagenome</name>
    <dbReference type="NCBI Taxonomy" id="410659"/>
    <lineage>
        <taxon>unclassified sequences</taxon>
        <taxon>metagenomes</taxon>
        <taxon>ecological metagenomes</taxon>
    </lineage>
</organism>
<dbReference type="GO" id="GO:0051205">
    <property type="term" value="P:protein insertion into membrane"/>
    <property type="evidence" value="ECO:0007669"/>
    <property type="project" value="TreeGrafter"/>
</dbReference>
<dbReference type="Pfam" id="PF13525">
    <property type="entry name" value="YfiO"/>
    <property type="match status" value="1"/>
</dbReference>
<keyword evidence="1" id="KW-0732">Signal</keyword>
<accession>A0A1J5PZL3</accession>
<dbReference type="CDD" id="cd15830">
    <property type="entry name" value="BamD"/>
    <property type="match status" value="1"/>
</dbReference>
<evidence type="ECO:0000256" key="1">
    <source>
        <dbReference type="ARBA" id="ARBA00022729"/>
    </source>
</evidence>
<feature type="region of interest" description="Disordered" evidence="6">
    <location>
        <begin position="231"/>
        <end position="257"/>
    </location>
</feature>
<evidence type="ECO:0000256" key="5">
    <source>
        <dbReference type="ARBA" id="ARBA00023288"/>
    </source>
</evidence>
<sequence length="540" mass="60114">MTPDRRIDAARRAQLAPGQRQVLARHAARLQLAHQIGLRGQRKRDDEQSAGVLVEAVHDAGTRQGGTAREARQQPVEQRAAPVAGGRVHDQTGGLVDHRDGVVVPQHAQRNRLGDEAAGLGIDGHAQLDFGAGARLRARRQRRARGADLPRLAPHLQAAARELRKQRREHLVEPLAGGRRRHLRAQHSVDLGGWLGGLVELRRTAVVVERRFGVAGRTRRRLVVGGAGRRRGRSVAHARQHSAACRRRAPSPLRPIPIMPRAATSASRLVKSSPPNTRRLLRATLLLAAVALGACAGPANTDITANWSAQKLYTEAKSEMDSGAYDTATKYFEKLESRYPYGVLAQQALIQVAYGHYKQGDRAQALAACDRFLKIYPNNPDTDYVLYLKGRINFYDNKSWFSGLSDQKVYERDQRAAKDAFEAFKDLVTRFPHSKYAPDARQRMRFIINALASYDAGVALFYDRHGAFVAAADRAQQAIRDYPDAPAIELALAVLVDSYDHLGLTQQRDDAERVLRLNFPQSSYFKSGLPRRNQSWWGLW</sequence>
<dbReference type="InterPro" id="IPR039565">
    <property type="entry name" value="BamD-like"/>
</dbReference>
<feature type="compositionally biased region" description="Basic residues" evidence="6">
    <location>
        <begin position="231"/>
        <end position="249"/>
    </location>
</feature>
<dbReference type="PANTHER" id="PTHR37423">
    <property type="entry name" value="SOLUBLE LYTIC MUREIN TRANSGLYCOSYLASE-RELATED"/>
    <property type="match status" value="1"/>
</dbReference>
<keyword evidence="3" id="KW-0564">Palmitate</keyword>
<evidence type="ECO:0000256" key="6">
    <source>
        <dbReference type="SAM" id="MobiDB-lite"/>
    </source>
</evidence>
<dbReference type="Gene3D" id="1.25.40.10">
    <property type="entry name" value="Tetratricopeptide repeat domain"/>
    <property type="match status" value="1"/>
</dbReference>
<proteinExistence type="inferred from homology"/>
<dbReference type="NCBIfam" id="TIGR03302">
    <property type="entry name" value="OM_YfiO"/>
    <property type="match status" value="1"/>
</dbReference>
<evidence type="ECO:0000256" key="4">
    <source>
        <dbReference type="ARBA" id="ARBA00023237"/>
    </source>
</evidence>
<dbReference type="SUPFAM" id="SSF48452">
    <property type="entry name" value="TPR-like"/>
    <property type="match status" value="1"/>
</dbReference>
<feature type="domain" description="Outer membrane lipoprotein BamD-like" evidence="7">
    <location>
        <begin position="308"/>
        <end position="512"/>
    </location>
</feature>
<dbReference type="HAMAP" id="MF_00922">
    <property type="entry name" value="OM_assembly_BamD"/>
    <property type="match status" value="1"/>
</dbReference>
<keyword evidence="5" id="KW-0449">Lipoprotein</keyword>
<name>A0A1J5PZL3_9ZZZZ</name>
<dbReference type="PANTHER" id="PTHR37423:SF1">
    <property type="entry name" value="OUTER MEMBRANE PROTEIN ASSEMBLY FACTOR BAMD"/>
    <property type="match status" value="1"/>
</dbReference>
<dbReference type="EMBL" id="MLJW01001849">
    <property type="protein sequence ID" value="OIQ76506.1"/>
    <property type="molecule type" value="Genomic_DNA"/>
</dbReference>
<evidence type="ECO:0000256" key="2">
    <source>
        <dbReference type="ARBA" id="ARBA00023136"/>
    </source>
</evidence>
<keyword evidence="2" id="KW-0472">Membrane</keyword>
<evidence type="ECO:0000259" key="7">
    <source>
        <dbReference type="Pfam" id="PF13525"/>
    </source>
</evidence>
<comment type="caution">
    <text evidence="8">The sequence shown here is derived from an EMBL/GenBank/DDBJ whole genome shotgun (WGS) entry which is preliminary data.</text>
</comment>
<reference evidence="8" key="1">
    <citation type="submission" date="2016-10" db="EMBL/GenBank/DDBJ databases">
        <title>Sequence of Gallionella enrichment culture.</title>
        <authorList>
            <person name="Poehlein A."/>
            <person name="Muehling M."/>
            <person name="Daniel R."/>
        </authorList>
    </citation>
    <scope>NUCLEOTIDE SEQUENCE</scope>
</reference>